<organism evidence="8 9">
    <name type="scientific">Rasamsonia emersonii (strain ATCC 16479 / CBS 393.64 / IMI 116815)</name>
    <dbReference type="NCBI Taxonomy" id="1408163"/>
    <lineage>
        <taxon>Eukaryota</taxon>
        <taxon>Fungi</taxon>
        <taxon>Dikarya</taxon>
        <taxon>Ascomycota</taxon>
        <taxon>Pezizomycotina</taxon>
        <taxon>Eurotiomycetes</taxon>
        <taxon>Eurotiomycetidae</taxon>
        <taxon>Eurotiales</taxon>
        <taxon>Trichocomaceae</taxon>
        <taxon>Rasamsonia</taxon>
    </lineage>
</organism>
<protein>
    <recommendedName>
        <fullName evidence="6">Exosome complex protein</fullName>
    </recommendedName>
</protein>
<dbReference type="PANTHER" id="PTHR15341:SF3">
    <property type="entry name" value="NUCLEAR NUCLEIC ACID-BINDING PROTEIN C1D"/>
    <property type="match status" value="1"/>
</dbReference>
<dbReference type="AlphaFoldDB" id="A0A0F4YHE6"/>
<dbReference type="GO" id="GO:0000460">
    <property type="term" value="P:maturation of 5.8S rRNA"/>
    <property type="evidence" value="ECO:0007669"/>
    <property type="project" value="TreeGrafter"/>
</dbReference>
<evidence type="ECO:0000256" key="6">
    <source>
        <dbReference type="RuleBase" id="RU368003"/>
    </source>
</evidence>
<keyword evidence="3 6" id="KW-0698">rRNA processing</keyword>
<feature type="compositionally biased region" description="Acidic residues" evidence="7">
    <location>
        <begin position="165"/>
        <end position="175"/>
    </location>
</feature>
<dbReference type="GO" id="GO:0005730">
    <property type="term" value="C:nucleolus"/>
    <property type="evidence" value="ECO:0007669"/>
    <property type="project" value="TreeGrafter"/>
</dbReference>
<comment type="subcellular location">
    <subcellularLocation>
        <location evidence="1 6">Nucleus</location>
    </subcellularLocation>
</comment>
<feature type="compositionally biased region" description="Basic and acidic residues" evidence="7">
    <location>
        <begin position="119"/>
        <end position="135"/>
    </location>
</feature>
<dbReference type="OrthoDB" id="1421013at2759"/>
<keyword evidence="9" id="KW-1185">Reference proteome</keyword>
<name>A0A0F4YHE6_RASE3</name>
<comment type="function">
    <text evidence="6">Required for exosome-dependent processing of pre-rRNA and small nucleolar RNA (snRNA) precursors. Involved in processing of 35S pre-rRNA at the A0, A1 and A2 sites.</text>
</comment>
<feature type="region of interest" description="Disordered" evidence="7">
    <location>
        <begin position="117"/>
        <end position="277"/>
    </location>
</feature>
<dbReference type="GO" id="GO:0010468">
    <property type="term" value="P:regulation of gene expression"/>
    <property type="evidence" value="ECO:0007669"/>
    <property type="project" value="TreeGrafter"/>
</dbReference>
<dbReference type="GO" id="GO:0003677">
    <property type="term" value="F:DNA binding"/>
    <property type="evidence" value="ECO:0007669"/>
    <property type="project" value="TreeGrafter"/>
</dbReference>
<evidence type="ECO:0000256" key="5">
    <source>
        <dbReference type="ARBA" id="ARBA00023242"/>
    </source>
</evidence>
<dbReference type="RefSeq" id="XP_013323685.1">
    <property type="nucleotide sequence ID" value="XM_013468231.1"/>
</dbReference>
<sequence length="277" mass="31069">MEVADLMPLVERLEDNVDDLEEVLQPLLERSLADTSSKLPLLDKAKLHVLLTYTLESLLFCYLRLHGVNAREHAVFRELTRVRQYFEKIKALETEPEKRTMTLDKQAAGRFIKHGLAGNDKHDLERAEKEAKEKAMAQMRAAMLAKKSATNTQERQEQKSSESSSDSDSDSDSSSDSESASNSDDSEEATAHGERATKQAEPSIPHKSAKAKAKERREQAKAEKALRKLKQQAQGAQGAQTESKDEAKKARKMKKEKKKAKKKKKKLQAAKEKRAAG</sequence>
<accession>A0A0F4YHE6</accession>
<comment type="similarity">
    <text evidence="2 6">Belongs to the C1D family.</text>
</comment>
<dbReference type="Proteomes" id="UP000053958">
    <property type="component" value="Unassembled WGS sequence"/>
</dbReference>
<dbReference type="PANTHER" id="PTHR15341">
    <property type="entry name" value="SUN-COR STEROID HORMONE RECEPTOR CO-REPRESSOR"/>
    <property type="match status" value="1"/>
</dbReference>
<keyword evidence="5 6" id="KW-0539">Nucleus</keyword>
<dbReference type="EMBL" id="LASV01000713">
    <property type="protein sequence ID" value="KKA17073.1"/>
    <property type="molecule type" value="Genomic_DNA"/>
</dbReference>
<dbReference type="GO" id="GO:0000178">
    <property type="term" value="C:exosome (RNase complex)"/>
    <property type="evidence" value="ECO:0007669"/>
    <property type="project" value="TreeGrafter"/>
</dbReference>
<feature type="compositionally biased region" description="Basic residues" evidence="7">
    <location>
        <begin position="249"/>
        <end position="268"/>
    </location>
</feature>
<dbReference type="STRING" id="1408163.A0A0F4YHE6"/>
<feature type="compositionally biased region" description="Low complexity" evidence="7">
    <location>
        <begin position="231"/>
        <end position="240"/>
    </location>
</feature>
<evidence type="ECO:0000256" key="4">
    <source>
        <dbReference type="ARBA" id="ARBA00022884"/>
    </source>
</evidence>
<dbReference type="GeneID" id="25321190"/>
<dbReference type="InterPro" id="IPR007146">
    <property type="entry name" value="Sas10/Utp3/C1D"/>
</dbReference>
<evidence type="ECO:0000256" key="7">
    <source>
        <dbReference type="SAM" id="MobiDB-lite"/>
    </source>
</evidence>
<comment type="caution">
    <text evidence="8">The sequence shown here is derived from an EMBL/GenBank/DDBJ whole genome shotgun (WGS) entry which is preliminary data.</text>
</comment>
<dbReference type="Pfam" id="PF04000">
    <property type="entry name" value="Sas10_Utp3"/>
    <property type="match status" value="1"/>
</dbReference>
<feature type="compositionally biased region" description="Basic and acidic residues" evidence="7">
    <location>
        <begin position="189"/>
        <end position="198"/>
    </location>
</feature>
<reference evidence="8 9" key="1">
    <citation type="submission" date="2015-04" db="EMBL/GenBank/DDBJ databases">
        <authorList>
            <person name="Heijne W.H."/>
            <person name="Fedorova N.D."/>
            <person name="Nierman W.C."/>
            <person name="Vollebregt A.W."/>
            <person name="Zhao Z."/>
            <person name="Wu L."/>
            <person name="Kumar M."/>
            <person name="Stam H."/>
            <person name="van den Berg M.A."/>
            <person name="Pel H.J."/>
        </authorList>
    </citation>
    <scope>NUCLEOTIDE SEQUENCE [LARGE SCALE GENOMIC DNA]</scope>
    <source>
        <strain evidence="8 9">CBS 393.64</strain>
    </source>
</reference>
<feature type="compositionally biased region" description="Basic and acidic residues" evidence="7">
    <location>
        <begin position="215"/>
        <end position="226"/>
    </location>
</feature>
<dbReference type="InterPro" id="IPR011082">
    <property type="entry name" value="Exosome-assoc_fac/DNA_repair"/>
</dbReference>
<proteinExistence type="inferred from homology"/>
<evidence type="ECO:0000313" key="8">
    <source>
        <dbReference type="EMBL" id="KKA17073.1"/>
    </source>
</evidence>
<evidence type="ECO:0000313" key="9">
    <source>
        <dbReference type="Proteomes" id="UP000053958"/>
    </source>
</evidence>
<keyword evidence="4 6" id="KW-0694">RNA-binding</keyword>
<evidence type="ECO:0000256" key="1">
    <source>
        <dbReference type="ARBA" id="ARBA00004123"/>
    </source>
</evidence>
<evidence type="ECO:0000256" key="3">
    <source>
        <dbReference type="ARBA" id="ARBA00022552"/>
    </source>
</evidence>
<gene>
    <name evidence="8" type="ORF">T310_9250</name>
</gene>
<dbReference type="GO" id="GO:0003723">
    <property type="term" value="F:RNA binding"/>
    <property type="evidence" value="ECO:0007669"/>
    <property type="project" value="UniProtKB-UniRule"/>
</dbReference>
<evidence type="ECO:0000256" key="2">
    <source>
        <dbReference type="ARBA" id="ARBA00009154"/>
    </source>
</evidence>